<evidence type="ECO:0000256" key="7">
    <source>
        <dbReference type="ARBA" id="ARBA00007490"/>
    </source>
</evidence>
<comment type="function">
    <text evidence="4">Catalyzes ATP-dependent phosphorylation of adenosylcobinamide and addition of GMP to adenosylcobinamide phosphate.</text>
</comment>
<dbReference type="UniPathway" id="UPA00148">
    <property type="reaction ID" value="UER00236"/>
</dbReference>
<keyword evidence="11 20" id="KW-0808">Transferase</keyword>
<dbReference type="EC" id="2.7.7.62" evidence="9"/>
<dbReference type="RefSeq" id="WP_123288645.1">
    <property type="nucleotide sequence ID" value="NZ_RJVA01000001.1"/>
</dbReference>
<comment type="pathway">
    <text evidence="6">Cofactor biosynthesis; adenosylcobalamin biosynthesis; adenosylcobalamin from cob(II)yrinate a,c-diamide: step 5/7.</text>
</comment>
<dbReference type="GO" id="GO:0005525">
    <property type="term" value="F:GTP binding"/>
    <property type="evidence" value="ECO:0007669"/>
    <property type="project" value="UniProtKB-KW"/>
</dbReference>
<dbReference type="GO" id="GO:0008820">
    <property type="term" value="F:cobinamide phosphate guanylyltransferase activity"/>
    <property type="evidence" value="ECO:0007669"/>
    <property type="project" value="UniProtKB-EC"/>
</dbReference>
<evidence type="ECO:0000256" key="19">
    <source>
        <dbReference type="PIRSR" id="PIRSR006135-2"/>
    </source>
</evidence>
<organism evidence="20 21">
    <name type="scientific">Desulfosoma caldarium</name>
    <dbReference type="NCBI Taxonomy" id="610254"/>
    <lineage>
        <taxon>Bacteria</taxon>
        <taxon>Pseudomonadati</taxon>
        <taxon>Thermodesulfobacteriota</taxon>
        <taxon>Syntrophobacteria</taxon>
        <taxon>Syntrophobacterales</taxon>
        <taxon>Syntrophobacteraceae</taxon>
        <taxon>Desulfosoma</taxon>
    </lineage>
</organism>
<dbReference type="PANTHER" id="PTHR34848:SF1">
    <property type="entry name" value="BIFUNCTIONAL ADENOSYLCOBALAMIN BIOSYNTHESIS PROTEIN COBU"/>
    <property type="match status" value="1"/>
</dbReference>
<dbReference type="GO" id="GO:0043752">
    <property type="term" value="F:adenosylcobinamide kinase activity"/>
    <property type="evidence" value="ECO:0007669"/>
    <property type="project" value="UniProtKB-EC"/>
</dbReference>
<dbReference type="SUPFAM" id="SSF52540">
    <property type="entry name" value="P-loop containing nucleoside triphosphate hydrolases"/>
    <property type="match status" value="1"/>
</dbReference>
<evidence type="ECO:0000256" key="18">
    <source>
        <dbReference type="PIRSR" id="PIRSR006135-1"/>
    </source>
</evidence>
<dbReference type="Pfam" id="PF02283">
    <property type="entry name" value="CobU"/>
    <property type="match status" value="1"/>
</dbReference>
<keyword evidence="15 19" id="KW-0342">GTP-binding</keyword>
<dbReference type="EMBL" id="RJVA01000001">
    <property type="protein sequence ID" value="ROR03542.1"/>
    <property type="molecule type" value="Genomic_DNA"/>
</dbReference>
<comment type="caution">
    <text evidence="20">The sequence shown here is derived from an EMBL/GenBank/DDBJ whole genome shotgun (WGS) entry which is preliminary data.</text>
</comment>
<keyword evidence="14" id="KW-0067">ATP-binding</keyword>
<dbReference type="OrthoDB" id="9788370at2"/>
<keyword evidence="12 19" id="KW-0547">Nucleotide-binding</keyword>
<comment type="catalytic activity">
    <reaction evidence="2">
        <text>adenosylcob(III)inamide phosphate + GTP + H(+) = adenosylcob(III)inamide-GDP + diphosphate</text>
        <dbReference type="Rhea" id="RHEA:22712"/>
        <dbReference type="ChEBI" id="CHEBI:15378"/>
        <dbReference type="ChEBI" id="CHEBI:33019"/>
        <dbReference type="ChEBI" id="CHEBI:37565"/>
        <dbReference type="ChEBI" id="CHEBI:58502"/>
        <dbReference type="ChEBI" id="CHEBI:60487"/>
        <dbReference type="EC" id="2.7.7.62"/>
    </reaction>
</comment>
<evidence type="ECO:0000313" key="20">
    <source>
        <dbReference type="EMBL" id="ROR03542.1"/>
    </source>
</evidence>
<keyword evidence="21" id="KW-1185">Reference proteome</keyword>
<sequence length="176" mass="19460">MSRLETPHLILGGARSGKSTYAEALVMSMPPPHRYVATAQILDDEMARRVREHQKRRGATWRTIECPIHLADLLRQLDSEPAPILVDCLTLWYSNLVLSLEEGAIRAQVASVCDVLHSARSPLLLVSNEVGCGIVPDNALARFYRDLAGWANQRIAQACRAVTYVIAGIPVPLKPR</sequence>
<evidence type="ECO:0000256" key="3">
    <source>
        <dbReference type="ARBA" id="ARBA00001522"/>
    </source>
</evidence>
<comment type="similarity">
    <text evidence="7">Belongs to the CobU/CobP family.</text>
</comment>
<dbReference type="GO" id="GO:0005524">
    <property type="term" value="F:ATP binding"/>
    <property type="evidence" value="ECO:0007669"/>
    <property type="project" value="UniProtKB-KW"/>
</dbReference>
<evidence type="ECO:0000256" key="15">
    <source>
        <dbReference type="ARBA" id="ARBA00023134"/>
    </source>
</evidence>
<dbReference type="EC" id="2.7.1.156" evidence="8"/>
<evidence type="ECO:0000256" key="13">
    <source>
        <dbReference type="ARBA" id="ARBA00022777"/>
    </source>
</evidence>
<evidence type="ECO:0000256" key="2">
    <source>
        <dbReference type="ARBA" id="ARBA00000711"/>
    </source>
</evidence>
<keyword evidence="13 20" id="KW-0418">Kinase</keyword>
<comment type="catalytic activity">
    <reaction evidence="3">
        <text>adenosylcob(III)inamide + GTP = adenosylcob(III)inamide phosphate + GDP + H(+)</text>
        <dbReference type="Rhea" id="RHEA:15765"/>
        <dbReference type="ChEBI" id="CHEBI:2480"/>
        <dbReference type="ChEBI" id="CHEBI:15378"/>
        <dbReference type="ChEBI" id="CHEBI:37565"/>
        <dbReference type="ChEBI" id="CHEBI:58189"/>
        <dbReference type="ChEBI" id="CHEBI:58502"/>
        <dbReference type="EC" id="2.7.1.156"/>
    </reaction>
</comment>
<evidence type="ECO:0000256" key="16">
    <source>
        <dbReference type="ARBA" id="ARBA00029570"/>
    </source>
</evidence>
<dbReference type="PANTHER" id="PTHR34848">
    <property type="match status" value="1"/>
</dbReference>
<comment type="catalytic activity">
    <reaction evidence="1">
        <text>adenosylcob(III)inamide + ATP = adenosylcob(III)inamide phosphate + ADP + H(+)</text>
        <dbReference type="Rhea" id="RHEA:15769"/>
        <dbReference type="ChEBI" id="CHEBI:2480"/>
        <dbReference type="ChEBI" id="CHEBI:15378"/>
        <dbReference type="ChEBI" id="CHEBI:30616"/>
        <dbReference type="ChEBI" id="CHEBI:58502"/>
        <dbReference type="ChEBI" id="CHEBI:456216"/>
        <dbReference type="EC" id="2.7.1.156"/>
    </reaction>
</comment>
<dbReference type="PIRSF" id="PIRSF006135">
    <property type="entry name" value="CobU"/>
    <property type="match status" value="1"/>
</dbReference>
<keyword evidence="10" id="KW-0169">Cobalamin biosynthesis</keyword>
<keyword evidence="20" id="KW-0548">Nucleotidyltransferase</keyword>
<dbReference type="Proteomes" id="UP000276223">
    <property type="component" value="Unassembled WGS sequence"/>
</dbReference>
<feature type="binding site" evidence="19">
    <location>
        <begin position="12"/>
        <end position="19"/>
    </location>
    <ligand>
        <name>GTP</name>
        <dbReference type="ChEBI" id="CHEBI:37565"/>
    </ligand>
</feature>
<evidence type="ECO:0000256" key="10">
    <source>
        <dbReference type="ARBA" id="ARBA00022573"/>
    </source>
</evidence>
<dbReference type="GO" id="GO:0009236">
    <property type="term" value="P:cobalamin biosynthetic process"/>
    <property type="evidence" value="ECO:0007669"/>
    <property type="project" value="UniProtKB-UniPathway"/>
</dbReference>
<evidence type="ECO:0000256" key="8">
    <source>
        <dbReference type="ARBA" id="ARBA00012016"/>
    </source>
</evidence>
<dbReference type="AlphaFoldDB" id="A0A3N1VTR4"/>
<evidence type="ECO:0000256" key="14">
    <source>
        <dbReference type="ARBA" id="ARBA00022840"/>
    </source>
</evidence>
<name>A0A3N1VTR4_9BACT</name>
<dbReference type="InterPro" id="IPR003203">
    <property type="entry name" value="CobU/CobP"/>
</dbReference>
<accession>A0A3N1VTR4</accession>
<evidence type="ECO:0000256" key="17">
    <source>
        <dbReference type="ARBA" id="ARBA00030571"/>
    </source>
</evidence>
<comment type="pathway">
    <text evidence="5">Cofactor biosynthesis; adenosylcobalamin biosynthesis; adenosylcobalamin from cob(II)yrinate a,c-diamide: step 6/7.</text>
</comment>
<feature type="binding site" evidence="19">
    <location>
        <begin position="37"/>
        <end position="39"/>
    </location>
    <ligand>
        <name>GTP</name>
        <dbReference type="ChEBI" id="CHEBI:37565"/>
    </ligand>
</feature>
<feature type="binding site" evidence="19">
    <location>
        <position position="65"/>
    </location>
    <ligand>
        <name>GTP</name>
        <dbReference type="ChEBI" id="CHEBI:37565"/>
    </ligand>
</feature>
<feature type="active site" description="GMP-histidine intermediate" evidence="18">
    <location>
        <position position="53"/>
    </location>
</feature>
<evidence type="ECO:0000256" key="11">
    <source>
        <dbReference type="ARBA" id="ARBA00022679"/>
    </source>
</evidence>
<evidence type="ECO:0000256" key="12">
    <source>
        <dbReference type="ARBA" id="ARBA00022741"/>
    </source>
</evidence>
<evidence type="ECO:0000256" key="9">
    <source>
        <dbReference type="ARBA" id="ARBA00012523"/>
    </source>
</evidence>
<evidence type="ECO:0000256" key="6">
    <source>
        <dbReference type="ARBA" id="ARBA00005159"/>
    </source>
</evidence>
<evidence type="ECO:0000256" key="1">
    <source>
        <dbReference type="ARBA" id="ARBA00000312"/>
    </source>
</evidence>
<protein>
    <recommendedName>
        <fullName evidence="16">Adenosylcobinamide kinase</fullName>
        <ecNumber evidence="8">2.7.1.156</ecNumber>
        <ecNumber evidence="9">2.7.7.62</ecNumber>
    </recommendedName>
    <alternativeName>
        <fullName evidence="17">Adenosylcobinamide-phosphate guanylyltransferase</fullName>
    </alternativeName>
</protein>
<evidence type="ECO:0000313" key="21">
    <source>
        <dbReference type="Proteomes" id="UP000276223"/>
    </source>
</evidence>
<feature type="binding site" evidence="19">
    <location>
        <position position="87"/>
    </location>
    <ligand>
        <name>GTP</name>
        <dbReference type="ChEBI" id="CHEBI:37565"/>
    </ligand>
</feature>
<dbReference type="CDD" id="cd00544">
    <property type="entry name" value="CobU"/>
    <property type="match status" value="1"/>
</dbReference>
<gene>
    <name evidence="20" type="ORF">EDC27_0079</name>
</gene>
<proteinExistence type="inferred from homology"/>
<evidence type="ECO:0000256" key="4">
    <source>
        <dbReference type="ARBA" id="ARBA00003889"/>
    </source>
</evidence>
<reference evidence="20 21" key="1">
    <citation type="submission" date="2018-11" db="EMBL/GenBank/DDBJ databases">
        <title>Genomic Encyclopedia of Type Strains, Phase IV (KMG-IV): sequencing the most valuable type-strain genomes for metagenomic binning, comparative biology and taxonomic classification.</title>
        <authorList>
            <person name="Goeker M."/>
        </authorList>
    </citation>
    <scope>NUCLEOTIDE SEQUENCE [LARGE SCALE GENOMIC DNA]</scope>
    <source>
        <strain evidence="20 21">DSM 22027</strain>
    </source>
</reference>
<dbReference type="NCBIfam" id="NF004469">
    <property type="entry name" value="PRK05800.1"/>
    <property type="match status" value="1"/>
</dbReference>
<evidence type="ECO:0000256" key="5">
    <source>
        <dbReference type="ARBA" id="ARBA00004692"/>
    </source>
</evidence>
<dbReference type="Gene3D" id="3.40.50.300">
    <property type="entry name" value="P-loop containing nucleotide triphosphate hydrolases"/>
    <property type="match status" value="1"/>
</dbReference>
<dbReference type="InterPro" id="IPR027417">
    <property type="entry name" value="P-loop_NTPase"/>
</dbReference>